<evidence type="ECO:0000313" key="2">
    <source>
        <dbReference type="Proteomes" id="UP000224460"/>
    </source>
</evidence>
<dbReference type="EMBL" id="PEDL01000001">
    <property type="protein sequence ID" value="PHV72031.1"/>
    <property type="molecule type" value="Genomic_DNA"/>
</dbReference>
<reference evidence="1" key="1">
    <citation type="submission" date="2017-10" db="EMBL/GenBank/DDBJ databases">
        <title>Genome sequence of cellulolytic Lachnospiraceae bacterium XHS1971 isolated from hotspring sediment.</title>
        <authorList>
            <person name="Vasudevan G."/>
            <person name="Joshi A.J."/>
            <person name="Hivarkar S."/>
            <person name="Lanjekar V.B."/>
            <person name="Dhakephalkar P.K."/>
            <person name="Dagar S."/>
        </authorList>
    </citation>
    <scope>NUCLEOTIDE SEQUENCE</scope>
    <source>
        <strain evidence="1">XHS1971</strain>
    </source>
</reference>
<comment type="caution">
    <text evidence="1">The sequence shown here is derived from an EMBL/GenBank/DDBJ whole genome shotgun (WGS) entry which is preliminary data.</text>
</comment>
<evidence type="ECO:0000313" key="1">
    <source>
        <dbReference type="EMBL" id="PHV72031.1"/>
    </source>
</evidence>
<proteinExistence type="predicted"/>
<gene>
    <name evidence="1" type="ORF">CS063_00710</name>
</gene>
<accession>A0AC61DFQ9</accession>
<keyword evidence="2" id="KW-1185">Reference proteome</keyword>
<organism evidence="1 2">
    <name type="scientific">Sporanaerobium hydrogeniformans</name>
    <dbReference type="NCBI Taxonomy" id="3072179"/>
    <lineage>
        <taxon>Bacteria</taxon>
        <taxon>Bacillati</taxon>
        <taxon>Bacillota</taxon>
        <taxon>Clostridia</taxon>
        <taxon>Lachnospirales</taxon>
        <taxon>Lachnospiraceae</taxon>
        <taxon>Sporanaerobium</taxon>
    </lineage>
</organism>
<dbReference type="Proteomes" id="UP000224460">
    <property type="component" value="Unassembled WGS sequence"/>
</dbReference>
<name>A0AC61DFQ9_9FIRM</name>
<sequence>MARVNIGGQAVIEGVMMKGRTHYAVSVRKADGNIVTDAQKSESIMDRFRILKLPILRGMAVFVESLVLGVKTLSFSAELYGDEEVEEEPSRFEIWLQQALGDKGEKIIMGLTMCLSFVLAIGLFMILPMLISRLFKGFVTSSFFQNLIEGAIRIIIFLGYMKLITKMKDIERTFQYHGAEHKTINCLEQDKELTVENVRQCTRLHKSCGTSFLFIVMIVSILVFSVFTTQILWQRTLVRIVMVPFVAGISYEFIRWARLSPDNPVADFLSKPGMWLQREFTTIEPDDSQIEVAIAAVKGVLEHEPISSK</sequence>
<protein>
    <submittedName>
        <fullName evidence="1">Uncharacterized protein</fullName>
    </submittedName>
</protein>